<feature type="transmembrane region" description="Helical" evidence="5">
    <location>
        <begin position="187"/>
        <end position="209"/>
    </location>
</feature>
<evidence type="ECO:0000259" key="6">
    <source>
        <dbReference type="Pfam" id="PF00892"/>
    </source>
</evidence>
<dbReference type="RefSeq" id="WP_245415156.1">
    <property type="nucleotide sequence ID" value="NZ_QGTR01000001.1"/>
</dbReference>
<dbReference type="SUPFAM" id="SSF103481">
    <property type="entry name" value="Multidrug resistance efflux transporter EmrE"/>
    <property type="match status" value="2"/>
</dbReference>
<dbReference type="Pfam" id="PF00892">
    <property type="entry name" value="EamA"/>
    <property type="match status" value="2"/>
</dbReference>
<feature type="transmembrane region" description="Helical" evidence="5">
    <location>
        <begin position="12"/>
        <end position="36"/>
    </location>
</feature>
<keyword evidence="8" id="KW-1185">Reference proteome</keyword>
<feature type="transmembrane region" description="Helical" evidence="5">
    <location>
        <begin position="74"/>
        <end position="95"/>
    </location>
</feature>
<feature type="transmembrane region" description="Helical" evidence="5">
    <location>
        <begin position="160"/>
        <end position="180"/>
    </location>
</feature>
<evidence type="ECO:0000256" key="3">
    <source>
        <dbReference type="ARBA" id="ARBA00022989"/>
    </source>
</evidence>
<comment type="caution">
    <text evidence="7">The sequence shown here is derived from an EMBL/GenBank/DDBJ whole genome shotgun (WGS) entry which is preliminary data.</text>
</comment>
<dbReference type="InterPro" id="IPR050638">
    <property type="entry name" value="AA-Vitamin_Transporters"/>
</dbReference>
<keyword evidence="2 5" id="KW-0812">Transmembrane</keyword>
<comment type="subcellular location">
    <subcellularLocation>
        <location evidence="1">Membrane</location>
        <topology evidence="1">Multi-pass membrane protein</topology>
    </subcellularLocation>
</comment>
<dbReference type="InterPro" id="IPR000620">
    <property type="entry name" value="EamA_dom"/>
</dbReference>
<gene>
    <name evidence="7" type="ORF">DFR52_101336</name>
</gene>
<accession>A0A317PW25</accession>
<dbReference type="Proteomes" id="UP000246352">
    <property type="component" value="Unassembled WGS sequence"/>
</dbReference>
<dbReference type="GO" id="GO:0016020">
    <property type="term" value="C:membrane"/>
    <property type="evidence" value="ECO:0007669"/>
    <property type="project" value="UniProtKB-SubCell"/>
</dbReference>
<reference evidence="7 8" key="1">
    <citation type="submission" date="2018-05" db="EMBL/GenBank/DDBJ databases">
        <title>Genomic Encyclopedia of Type Strains, Phase IV (KMG-IV): sequencing the most valuable type-strain genomes for metagenomic binning, comparative biology and taxonomic classification.</title>
        <authorList>
            <person name="Goeker M."/>
        </authorList>
    </citation>
    <scope>NUCLEOTIDE SEQUENCE [LARGE SCALE GENOMIC DNA]</scope>
    <source>
        <strain evidence="7 8">DSM 16791</strain>
    </source>
</reference>
<protein>
    <submittedName>
        <fullName evidence="7">Threonine/homoserine efflux transporter RhtA</fullName>
    </submittedName>
</protein>
<proteinExistence type="predicted"/>
<feature type="domain" description="EamA" evidence="6">
    <location>
        <begin position="16"/>
        <end position="147"/>
    </location>
</feature>
<name>A0A317PW25_9HYPH</name>
<feature type="transmembrane region" description="Helical" evidence="5">
    <location>
        <begin position="277"/>
        <end position="294"/>
    </location>
</feature>
<dbReference type="AlphaFoldDB" id="A0A317PW25"/>
<feature type="transmembrane region" description="Helical" evidence="5">
    <location>
        <begin position="221"/>
        <end position="240"/>
    </location>
</feature>
<evidence type="ECO:0000256" key="4">
    <source>
        <dbReference type="ARBA" id="ARBA00023136"/>
    </source>
</evidence>
<evidence type="ECO:0000256" key="2">
    <source>
        <dbReference type="ARBA" id="ARBA00022692"/>
    </source>
</evidence>
<organism evidence="7 8">
    <name type="scientific">Hoeflea marina</name>
    <dbReference type="NCBI Taxonomy" id="274592"/>
    <lineage>
        <taxon>Bacteria</taxon>
        <taxon>Pseudomonadati</taxon>
        <taxon>Pseudomonadota</taxon>
        <taxon>Alphaproteobacteria</taxon>
        <taxon>Hyphomicrobiales</taxon>
        <taxon>Rhizobiaceae</taxon>
        <taxon>Hoeflea</taxon>
    </lineage>
</organism>
<evidence type="ECO:0000256" key="1">
    <source>
        <dbReference type="ARBA" id="ARBA00004141"/>
    </source>
</evidence>
<dbReference type="PANTHER" id="PTHR32322">
    <property type="entry name" value="INNER MEMBRANE TRANSPORTER"/>
    <property type="match status" value="1"/>
</dbReference>
<feature type="transmembrane region" description="Helical" evidence="5">
    <location>
        <begin position="252"/>
        <end position="271"/>
    </location>
</feature>
<keyword evidence="3 5" id="KW-1133">Transmembrane helix</keyword>
<dbReference type="PANTHER" id="PTHR32322:SF9">
    <property type="entry name" value="AMINO-ACID METABOLITE EFFLUX PUMP-RELATED"/>
    <property type="match status" value="1"/>
</dbReference>
<feature type="transmembrane region" description="Helical" evidence="5">
    <location>
        <begin position="42"/>
        <end position="62"/>
    </location>
</feature>
<feature type="domain" description="EamA" evidence="6">
    <location>
        <begin position="165"/>
        <end position="294"/>
    </location>
</feature>
<evidence type="ECO:0000313" key="7">
    <source>
        <dbReference type="EMBL" id="PWW03650.1"/>
    </source>
</evidence>
<evidence type="ECO:0000313" key="8">
    <source>
        <dbReference type="Proteomes" id="UP000246352"/>
    </source>
</evidence>
<evidence type="ECO:0000256" key="5">
    <source>
        <dbReference type="SAM" id="Phobius"/>
    </source>
</evidence>
<sequence length="300" mass="31639">MIPPLPIRRPTPLDYALLVAAALMWASAFTAIKIAVPETGPVWLAAIRVTLGFVVLLPYALWRGLAWPESRGQWGLIVGMACLNMVVPFFLIAWAGETLHAGVLSLLMGTGPFLALIGSHFLTADDRLTPHKLLAVALGFAGIMVVVGPSAAAGLGHGDFHAKAAVLGASMCYVTASLLIRRIHMPPVRLACLALGIGSAFLIPLALAFEGLPPTGMSLHAWMALVFLGIFPTGLAYILRFHLIRTIGLTRFSTAINLVPVFGVMLGAIILGEQVSMSVLIALALVLAGLFVASRGGRRA</sequence>
<dbReference type="InterPro" id="IPR037185">
    <property type="entry name" value="EmrE-like"/>
</dbReference>
<dbReference type="EMBL" id="QGTR01000001">
    <property type="protein sequence ID" value="PWW03650.1"/>
    <property type="molecule type" value="Genomic_DNA"/>
</dbReference>
<feature type="transmembrane region" description="Helical" evidence="5">
    <location>
        <begin position="134"/>
        <end position="154"/>
    </location>
</feature>
<keyword evidence="4 5" id="KW-0472">Membrane</keyword>
<feature type="transmembrane region" description="Helical" evidence="5">
    <location>
        <begin position="101"/>
        <end position="122"/>
    </location>
</feature>